<dbReference type="OrthoDB" id="5974221at2"/>
<dbReference type="Proteomes" id="UP000289784">
    <property type="component" value="Unassembled WGS sequence"/>
</dbReference>
<gene>
    <name evidence="1" type="ORF">EPA99_13870</name>
</gene>
<comment type="caution">
    <text evidence="1">The sequence shown here is derived from an EMBL/GenBank/DDBJ whole genome shotgun (WGS) entry which is preliminary data.</text>
</comment>
<reference evidence="1 2" key="1">
    <citation type="submission" date="2019-01" db="EMBL/GenBank/DDBJ databases">
        <title>Pseudoxanthomonas composti sp. nov., isolated from compost.</title>
        <authorList>
            <person name="Yang G."/>
        </authorList>
    </citation>
    <scope>NUCLEOTIDE SEQUENCE [LARGE SCALE GENOMIC DNA]</scope>
    <source>
        <strain evidence="1 2">GSS15</strain>
    </source>
</reference>
<organism evidence="1 2">
    <name type="scientific">Pseudoxanthomonas composti</name>
    <dbReference type="NCBI Taxonomy" id="2137479"/>
    <lineage>
        <taxon>Bacteria</taxon>
        <taxon>Pseudomonadati</taxon>
        <taxon>Pseudomonadota</taxon>
        <taxon>Gammaproteobacteria</taxon>
        <taxon>Lysobacterales</taxon>
        <taxon>Lysobacteraceae</taxon>
        <taxon>Pseudoxanthomonas</taxon>
    </lineage>
</organism>
<dbReference type="RefSeq" id="WP_129471826.1">
    <property type="nucleotide sequence ID" value="NZ_SAWZ01000007.1"/>
</dbReference>
<name>A0A4Q1JT21_9GAMM</name>
<evidence type="ECO:0000313" key="1">
    <source>
        <dbReference type="EMBL" id="RXR03514.1"/>
    </source>
</evidence>
<dbReference type="AlphaFoldDB" id="A0A4Q1JT21"/>
<keyword evidence="2" id="KW-1185">Reference proteome</keyword>
<protein>
    <submittedName>
        <fullName evidence="1">Uncharacterized protein</fullName>
    </submittedName>
</protein>
<sequence length="319" mass="33869">MPSAVTRKTWMLAIATLVGVGAVTWLAGDERPVPRQAAAPSAAPALAEARMEAVRRWEVSPEDRQRVGAALPNDLRDAFEHVDDLYHYRQRLQASAEQGDVQSAWMASRIDDYCAGFAQDPQAYEADTRMIASLGQGASAQMAAARAHVGTRCAGFAGQGQVPQTATLLLQRRAAAQGGNLAAEAALLAMGQPLQASAAYRRDLVQRVRESRDPEAYLALSPAMGAMATGQDAYRGAVSGSQFTELAWQMAACRLGLDCGPDSALMTSYCANGGICSQDRTQDFPTFVMDAAVPRQGADTINNMVNSLVQGARSEGEGT</sequence>
<dbReference type="EMBL" id="SAWZ01000007">
    <property type="protein sequence ID" value="RXR03514.1"/>
    <property type="molecule type" value="Genomic_DNA"/>
</dbReference>
<evidence type="ECO:0000313" key="2">
    <source>
        <dbReference type="Proteomes" id="UP000289784"/>
    </source>
</evidence>
<accession>A0A4Q1JT21</accession>
<proteinExistence type="predicted"/>